<dbReference type="InterPro" id="IPR051861">
    <property type="entry name" value="NET_actin-binding_domain"/>
</dbReference>
<evidence type="ECO:0000259" key="5">
    <source>
        <dbReference type="PROSITE" id="PS51774"/>
    </source>
</evidence>
<dbReference type="Proteomes" id="UP001327560">
    <property type="component" value="Chromosome 5"/>
</dbReference>
<keyword evidence="7" id="KW-1185">Reference proteome</keyword>
<feature type="coiled-coil region" evidence="3">
    <location>
        <begin position="687"/>
        <end position="728"/>
    </location>
</feature>
<keyword evidence="1 3" id="KW-0175">Coiled coil</keyword>
<evidence type="ECO:0000256" key="2">
    <source>
        <dbReference type="ARBA" id="ARBA00038006"/>
    </source>
</evidence>
<dbReference type="InterPro" id="IPR011684">
    <property type="entry name" value="NAB"/>
</dbReference>
<dbReference type="Pfam" id="PF07765">
    <property type="entry name" value="KIP1"/>
    <property type="match status" value="1"/>
</dbReference>
<feature type="coiled-coil region" evidence="3">
    <location>
        <begin position="183"/>
        <end position="476"/>
    </location>
</feature>
<feature type="coiled-coil region" evidence="3">
    <location>
        <begin position="506"/>
        <end position="533"/>
    </location>
</feature>
<organism evidence="6 7">
    <name type="scientific">Canna indica</name>
    <name type="common">Indian-shot</name>
    <dbReference type="NCBI Taxonomy" id="4628"/>
    <lineage>
        <taxon>Eukaryota</taxon>
        <taxon>Viridiplantae</taxon>
        <taxon>Streptophyta</taxon>
        <taxon>Embryophyta</taxon>
        <taxon>Tracheophyta</taxon>
        <taxon>Spermatophyta</taxon>
        <taxon>Magnoliopsida</taxon>
        <taxon>Liliopsida</taxon>
        <taxon>Zingiberales</taxon>
        <taxon>Cannaceae</taxon>
        <taxon>Canna</taxon>
    </lineage>
</organism>
<feature type="coiled-coil region" evidence="3">
    <location>
        <begin position="849"/>
        <end position="876"/>
    </location>
</feature>
<feature type="compositionally biased region" description="Low complexity" evidence="4">
    <location>
        <begin position="152"/>
        <end position="166"/>
    </location>
</feature>
<gene>
    <name evidence="6" type="ORF">Cni_G15577</name>
</gene>
<evidence type="ECO:0000256" key="4">
    <source>
        <dbReference type="SAM" id="MobiDB-lite"/>
    </source>
</evidence>
<dbReference type="GO" id="GO:0005774">
    <property type="term" value="C:vacuolar membrane"/>
    <property type="evidence" value="ECO:0007669"/>
    <property type="project" value="TreeGrafter"/>
</dbReference>
<comment type="similarity">
    <text evidence="2">Belongs to the NET family.</text>
</comment>
<feature type="region of interest" description="Disordered" evidence="4">
    <location>
        <begin position="98"/>
        <end position="139"/>
    </location>
</feature>
<evidence type="ECO:0000313" key="7">
    <source>
        <dbReference type="Proteomes" id="UP001327560"/>
    </source>
</evidence>
<dbReference type="EMBL" id="CP136894">
    <property type="protein sequence ID" value="WOL06843.1"/>
    <property type="molecule type" value="Genomic_DNA"/>
</dbReference>
<feature type="compositionally biased region" description="Basic and acidic residues" evidence="4">
    <location>
        <begin position="98"/>
        <end position="111"/>
    </location>
</feature>
<name>A0AAQ3KDW7_9LILI</name>
<dbReference type="PANTHER" id="PTHR32258">
    <property type="entry name" value="PROTEIN NETWORKED 4A"/>
    <property type="match status" value="1"/>
</dbReference>
<dbReference type="PANTHER" id="PTHR32258:SF3">
    <property type="entry name" value="PROTEIN NETWORKED 4A"/>
    <property type="match status" value="1"/>
</dbReference>
<sequence>MKRALTKKSHSWWWDSHISRKNSKWLAQNLEKIDKNIKDMLKLIEEEGESFAKKAEMYYEKRPELINYVEEFYRMYRALAERYDQVTVDLRKNVKSELKSEGSDSCSDHVQDPSPPSSIHSAELTPEMEQEPNSNSRAAGFDFFLGSGGRSDLSNSSSSSTSLASDSEPDSEGNNEVNCVGVSSGLEQRVYELEDELRKVKEKLTMEEEKNYHVECGFNILILEEELSAAKKKLLTAEADIVDLKKKLDVTNVSLETKIIELDLEKKNASNLEEHVTMLQNEISGFKIEAETLKETAEKNIMDLEKKLEAANASLSTKIVELDLENKNVSNLEEHILMLQNEISDLKIEAETLMETSETNIMDLEKKLQAANVSLDTKIIELDLEKKNASNLEEHITMQQDEISGLKIEAETLKGAAETNIMDLEKKLEAANASLGTMIVELDLEKKNVSNLEEQIVMLQNEISDLKIEAETLKGTSEMDLEKKLQAANVSLDAKIIELGLEKKNVSKLEEYIVMLQNEISGLQIEAETLKGAAETSAKQFETELLSCAFAIDECKNDLENARERFGQEKCSLEAQILDLEVVNKGLKAEVENMLQKNLSLEVRFSEIELNMEKKVSKLEELIVMLQDEISGLKNEAETLKGAAETSAKQFEAELSSYAFTIEGCKNELKSARETFCQEKTSLKAQIVDLQGVNEGLKAQVEKMQQKNVLLEVRISELENVVQELNASTTGSADRILREMTAFEAATATLSHSNVALESMTTMLNYQMRQLEAARTTECDERNKLVSELNPNINALRLKVDMLIAEKEELASKRDSLVNDIKCRDDRIFQMDQHLHQLHLEHAKLMMEIEQTTTSNSELKSRLKELEEEVDRQKVMISDGAEGKREAIRQLCFSLEHYRDGYHHLRQLLQGHKRSAIAAR</sequence>
<dbReference type="AlphaFoldDB" id="A0AAQ3KDW7"/>
<accession>A0AAQ3KDW7</accession>
<feature type="region of interest" description="Disordered" evidence="4">
    <location>
        <begin position="152"/>
        <end position="179"/>
    </location>
</feature>
<dbReference type="PROSITE" id="PS51774">
    <property type="entry name" value="NAB"/>
    <property type="match status" value="1"/>
</dbReference>
<proteinExistence type="inferred from homology"/>
<dbReference type="Gene3D" id="1.20.5.1700">
    <property type="match status" value="1"/>
</dbReference>
<feature type="coiled-coil region" evidence="3">
    <location>
        <begin position="793"/>
        <end position="820"/>
    </location>
</feature>
<evidence type="ECO:0000313" key="6">
    <source>
        <dbReference type="EMBL" id="WOL06843.1"/>
    </source>
</evidence>
<feature type="coiled-coil region" evidence="3">
    <location>
        <begin position="577"/>
        <end position="643"/>
    </location>
</feature>
<dbReference type="GO" id="GO:0003779">
    <property type="term" value="F:actin binding"/>
    <property type="evidence" value="ECO:0007669"/>
    <property type="project" value="InterPro"/>
</dbReference>
<feature type="domain" description="NAB" evidence="5">
    <location>
        <begin position="10"/>
        <end position="90"/>
    </location>
</feature>
<evidence type="ECO:0000256" key="3">
    <source>
        <dbReference type="SAM" id="Coils"/>
    </source>
</evidence>
<protein>
    <recommendedName>
        <fullName evidence="5">NAB domain-containing protein</fullName>
    </recommendedName>
</protein>
<reference evidence="6 7" key="1">
    <citation type="submission" date="2023-10" db="EMBL/GenBank/DDBJ databases">
        <title>Chromosome-scale genome assembly provides insights into flower coloration mechanisms of Canna indica.</title>
        <authorList>
            <person name="Li C."/>
        </authorList>
    </citation>
    <scope>NUCLEOTIDE SEQUENCE [LARGE SCALE GENOMIC DNA]</scope>
    <source>
        <tissue evidence="6">Flower</tissue>
    </source>
</reference>
<evidence type="ECO:0000256" key="1">
    <source>
        <dbReference type="ARBA" id="ARBA00023054"/>
    </source>
</evidence>